<dbReference type="InterPro" id="IPR001611">
    <property type="entry name" value="Leu-rich_rpt"/>
</dbReference>
<sequence length="1164" mass="125172">MSPREAERSVLPSPRLRQNSHPNSHSLPPISLTFGHVQDALARSNDGGKTLVLMKKGFTDIGSDVAEELATVGRENSEDESKVQRISLGHNRLTALPMEFALLSRLRYLNLKSNCFSVFPDVLTVIPALDTLDISHNKIKRLPSQPGHLINLRVFCFSRNKITRLPVYLARFHKLSVLQLEKNPIEWPPKSVMEPPDLVAGTSDSISWIKSVQKWMEVESNPQGNSSHDDSGFSEQHDLENRLDEAYSTWSSRLPRTDSEFDAGVTPHARSFSIDSNFSLSSAGDSVNIGTPSSSYGQPERPPPLHLGILQSYSSEASPTRSFESYLPSPADSDTFFDDSSTNSGGPGHHPTDSDTDYQRQFQLQQQQHARNASYAAGSIRSSSRSEFMGKKSMPDLRTAKLNFSKKSTVLDSYPSSRADQGYPSATTSATTPSSSTPTNRPNFHHHDDSFSIPSPLSQRQDSSGSSNASNSRGHNHVRLPFATTNTPKEKDVAQASPTRAVPSMAFERNSYFRRMSSLPTAASNTLPGPLLNLIDTARSILFAVCQIYQTLEHYTLHHTIDDRLSSVLKKMLHPASADMMQFINSLDRFDAMSRKTIPPPTVCRGVVESCRDTVAVFGKTVGVLSLQLKVIVNVDDLRYVRALLIQLYAASAEISLAWQGMIPLMESVKPYLHSKPFPAPSPPNLVGLDSHNGAGAYVSGPASAPVPSFDASSPHLLSLRTSSTAVRTHTARRHAGSFSSKDVEIGKKLPSYEEMPSLTGGIALHTPTLRTPKRQLTSSSSTTTLTIQAPSPTGPPHSTPPSMSASASSSSISVSSSASIVETSRAVGHSTHSHSRSGSQTSLHAASSSSSVASSPSFPPPKPTSFLELPSTSKTLVDNEALQAVHTAVEVAPTVWDMMESILLGPEGTGPSGGDAKHGVNVKDVKESLDNAREVTRRLGECIQAIMNKDGDRGDVGAEKKSLRDDAHLFLKSVVQLSNTVKLHGGVRSSALRTNMVKLTNATEEFAILLHVSSFSPSPTPTTASSTSTTASTSVRPYSPSLSTSTSASVLPLPQSNHLHLPEVETRLGLGPGLTRSRSAQASASGSPSMSMVTMSKMGPGSSSPAALDAPRSAQPLQTFKLPVIRRLRDREREPGNGLRMDGSGNGTGFNGFHGIGVGNDLG</sequence>
<dbReference type="Pfam" id="PF13855">
    <property type="entry name" value="LRR_8"/>
    <property type="match status" value="1"/>
</dbReference>
<dbReference type="Proteomes" id="UP000799118">
    <property type="component" value="Unassembled WGS sequence"/>
</dbReference>
<dbReference type="GO" id="GO:0005737">
    <property type="term" value="C:cytoplasm"/>
    <property type="evidence" value="ECO:0007669"/>
    <property type="project" value="TreeGrafter"/>
</dbReference>
<feature type="compositionally biased region" description="Low complexity" evidence="3">
    <location>
        <begin position="777"/>
        <end position="787"/>
    </location>
</feature>
<dbReference type="InterPro" id="IPR050216">
    <property type="entry name" value="LRR_domain-containing"/>
</dbReference>
<dbReference type="PANTHER" id="PTHR48051">
    <property type="match status" value="1"/>
</dbReference>
<proteinExistence type="predicted"/>
<feature type="region of interest" description="Disordered" evidence="3">
    <location>
        <begin position="411"/>
        <end position="501"/>
    </location>
</feature>
<dbReference type="EMBL" id="ML769400">
    <property type="protein sequence ID" value="KAE9406665.1"/>
    <property type="molecule type" value="Genomic_DNA"/>
</dbReference>
<feature type="compositionally biased region" description="Low complexity" evidence="3">
    <location>
        <begin position="359"/>
        <end position="368"/>
    </location>
</feature>
<dbReference type="InterPro" id="IPR032675">
    <property type="entry name" value="LRR_dom_sf"/>
</dbReference>
<dbReference type="InterPro" id="IPR019487">
    <property type="entry name" value="RAM_signalling_pathway_SOG2"/>
</dbReference>
<dbReference type="PANTHER" id="PTHR48051:SF1">
    <property type="entry name" value="RAS SUPPRESSOR PROTEIN 1"/>
    <property type="match status" value="1"/>
</dbReference>
<evidence type="ECO:0000256" key="1">
    <source>
        <dbReference type="ARBA" id="ARBA00022614"/>
    </source>
</evidence>
<keyword evidence="5" id="KW-1185">Reference proteome</keyword>
<feature type="compositionally biased region" description="Low complexity" evidence="3">
    <location>
        <begin position="332"/>
        <end position="344"/>
    </location>
</feature>
<feature type="region of interest" description="Disordered" evidence="3">
    <location>
        <begin position="1015"/>
        <end position="1092"/>
    </location>
</feature>
<feature type="compositionally biased region" description="Low complexity" evidence="3">
    <location>
        <begin position="801"/>
        <end position="857"/>
    </location>
</feature>
<feature type="region of interest" description="Disordered" evidence="3">
    <location>
        <begin position="320"/>
        <end position="394"/>
    </location>
</feature>
<feature type="compositionally biased region" description="Low complexity" evidence="3">
    <location>
        <begin position="1078"/>
        <end position="1092"/>
    </location>
</feature>
<feature type="compositionally biased region" description="Low complexity" evidence="3">
    <location>
        <begin position="458"/>
        <end position="473"/>
    </location>
</feature>
<organism evidence="4 5">
    <name type="scientific">Gymnopus androsaceus JB14</name>
    <dbReference type="NCBI Taxonomy" id="1447944"/>
    <lineage>
        <taxon>Eukaryota</taxon>
        <taxon>Fungi</taxon>
        <taxon>Dikarya</taxon>
        <taxon>Basidiomycota</taxon>
        <taxon>Agaricomycotina</taxon>
        <taxon>Agaricomycetes</taxon>
        <taxon>Agaricomycetidae</taxon>
        <taxon>Agaricales</taxon>
        <taxon>Marasmiineae</taxon>
        <taxon>Omphalotaceae</taxon>
        <taxon>Gymnopus</taxon>
    </lineage>
</organism>
<reference evidence="4" key="1">
    <citation type="journal article" date="2019" name="Environ. Microbiol.">
        <title>Fungal ecological strategies reflected in gene transcription - a case study of two litter decomposers.</title>
        <authorList>
            <person name="Barbi F."/>
            <person name="Kohler A."/>
            <person name="Barry K."/>
            <person name="Baskaran P."/>
            <person name="Daum C."/>
            <person name="Fauchery L."/>
            <person name="Ihrmark K."/>
            <person name="Kuo A."/>
            <person name="LaButti K."/>
            <person name="Lipzen A."/>
            <person name="Morin E."/>
            <person name="Grigoriev I.V."/>
            <person name="Henrissat B."/>
            <person name="Lindahl B."/>
            <person name="Martin F."/>
        </authorList>
    </citation>
    <scope>NUCLEOTIDE SEQUENCE</scope>
    <source>
        <strain evidence="4">JB14</strain>
    </source>
</reference>
<feature type="region of interest" description="Disordered" evidence="3">
    <location>
        <begin position="1"/>
        <end position="29"/>
    </location>
</feature>
<feature type="compositionally biased region" description="Low complexity" evidence="3">
    <location>
        <begin position="424"/>
        <end position="439"/>
    </location>
</feature>
<feature type="compositionally biased region" description="Low complexity" evidence="3">
    <location>
        <begin position="1015"/>
        <end position="1055"/>
    </location>
</feature>
<evidence type="ECO:0000313" key="5">
    <source>
        <dbReference type="Proteomes" id="UP000799118"/>
    </source>
</evidence>
<gene>
    <name evidence="4" type="ORF">BT96DRAFT_915117</name>
</gene>
<name>A0A6A4ID26_9AGAR</name>
<dbReference type="PROSITE" id="PS51450">
    <property type="entry name" value="LRR"/>
    <property type="match status" value="1"/>
</dbReference>
<accession>A0A6A4ID26</accession>
<dbReference type="AlphaFoldDB" id="A0A6A4ID26"/>
<evidence type="ECO:0000256" key="3">
    <source>
        <dbReference type="SAM" id="MobiDB-lite"/>
    </source>
</evidence>
<feature type="region of interest" description="Disordered" evidence="3">
    <location>
        <begin position="755"/>
        <end position="870"/>
    </location>
</feature>
<evidence type="ECO:0000256" key="2">
    <source>
        <dbReference type="ARBA" id="ARBA00022737"/>
    </source>
</evidence>
<dbReference type="Pfam" id="PF10428">
    <property type="entry name" value="SOG2"/>
    <property type="match status" value="1"/>
</dbReference>
<keyword evidence="1" id="KW-0433">Leucine-rich repeat</keyword>
<dbReference type="Gene3D" id="3.80.10.10">
    <property type="entry name" value="Ribonuclease Inhibitor"/>
    <property type="match status" value="1"/>
</dbReference>
<feature type="compositionally biased region" description="Polar residues" evidence="3">
    <location>
        <begin position="16"/>
        <end position="26"/>
    </location>
</feature>
<dbReference type="SUPFAM" id="SSF52075">
    <property type="entry name" value="Outer arm dynein light chain 1"/>
    <property type="match status" value="1"/>
</dbReference>
<evidence type="ECO:0000313" key="4">
    <source>
        <dbReference type="EMBL" id="KAE9406665.1"/>
    </source>
</evidence>
<dbReference type="OrthoDB" id="1394818at2759"/>
<keyword evidence="2" id="KW-0677">Repeat</keyword>
<protein>
    <submittedName>
        <fullName evidence="4">Uncharacterized protein</fullName>
    </submittedName>
</protein>